<sequence length="588" mass="68795">METKLRIHFDKVSISRRSQTVEILLRLTTVDDRRFHLNIVKMLSSLLAEYIIQFDNDQSNKSSDFYMLAPKLYFEKTILTSDVLRDKCLKDLYDILRSHIKPLWNSSIIDEQFINSEASIQFIQAAKPYDSNSSLLITVLNSLLTNYQDTSLSIELLKEICFTNFIATQADNAAAKTMRTFIIDMTRLDPHIIRTYIDQTTDLLTSEYIKIVSANFDSVLSSYHIRVAALTAFCSVIEKLLLSDDLDDGQRKMRDNLLQILRVCFYLFLNKIFILNFIRNMYLIQYIERFELDLYRLRVSTCAVRKDAVTLIMHMLLNNPYFVIDSTRAPFEERQTDAETKLDELCTELEKLNKNNHEEKKIEKEKLQFDDDEDKSINDENEIKVNNNQDGLRFMDLIEQANRHVVYLFNSFTLTDCKQVVDFFVNLRHYRLVLPNIEQSLRLMFSLIWPLDKSICKAITQTLVKIYFDVTPIVLPLKKITTEPITDALWKFYKASSDDNIGVIAGKILSFVVGNEVSSKLNHITDLIQAKEKNRRFIENGIRPKQFRLLKTHHLFKILTNIIVSTFHDLPDRQWTPMMESVFDIILN</sequence>
<reference evidence="2" key="1">
    <citation type="submission" date="2021-02" db="EMBL/GenBank/DDBJ databases">
        <authorList>
            <person name="Nowell W R."/>
        </authorList>
    </citation>
    <scope>NUCLEOTIDE SEQUENCE</scope>
</reference>
<dbReference type="GO" id="GO:0000779">
    <property type="term" value="C:condensed chromosome, centromeric region"/>
    <property type="evidence" value="ECO:0007669"/>
    <property type="project" value="TreeGrafter"/>
</dbReference>
<dbReference type="GO" id="GO:0007076">
    <property type="term" value="P:mitotic chromosome condensation"/>
    <property type="evidence" value="ECO:0007669"/>
    <property type="project" value="InterPro"/>
</dbReference>
<evidence type="ECO:0000313" key="3">
    <source>
        <dbReference type="Proteomes" id="UP000663874"/>
    </source>
</evidence>
<evidence type="ECO:0000313" key="2">
    <source>
        <dbReference type="EMBL" id="CAF3605495.1"/>
    </source>
</evidence>
<proteinExistence type="predicted"/>
<dbReference type="AlphaFoldDB" id="A0A818NGT8"/>
<dbReference type="Proteomes" id="UP000663874">
    <property type="component" value="Unassembled WGS sequence"/>
</dbReference>
<keyword evidence="1" id="KW-0175">Coiled coil</keyword>
<evidence type="ECO:0000256" key="1">
    <source>
        <dbReference type="SAM" id="Coils"/>
    </source>
</evidence>
<dbReference type="InterPro" id="IPR026971">
    <property type="entry name" value="CND1/NCAPD3"/>
</dbReference>
<comment type="caution">
    <text evidence="2">The sequence shown here is derived from an EMBL/GenBank/DDBJ whole genome shotgun (WGS) entry which is preliminary data.</text>
</comment>
<dbReference type="PANTHER" id="PTHR14222">
    <property type="entry name" value="CONDENSIN"/>
    <property type="match status" value="1"/>
</dbReference>
<protein>
    <submittedName>
        <fullName evidence="2">Uncharacterized protein</fullName>
    </submittedName>
</protein>
<dbReference type="GO" id="GO:0010032">
    <property type="term" value="P:meiotic chromosome condensation"/>
    <property type="evidence" value="ECO:0007669"/>
    <property type="project" value="TreeGrafter"/>
</dbReference>
<organism evidence="2 3">
    <name type="scientific">Rotaria sordida</name>
    <dbReference type="NCBI Taxonomy" id="392033"/>
    <lineage>
        <taxon>Eukaryota</taxon>
        <taxon>Metazoa</taxon>
        <taxon>Spiralia</taxon>
        <taxon>Gnathifera</taxon>
        <taxon>Rotifera</taxon>
        <taxon>Eurotatoria</taxon>
        <taxon>Bdelloidea</taxon>
        <taxon>Philodinida</taxon>
        <taxon>Philodinidae</taxon>
        <taxon>Rotaria</taxon>
    </lineage>
</organism>
<dbReference type="EMBL" id="CAJOBE010000250">
    <property type="protein sequence ID" value="CAF3605495.1"/>
    <property type="molecule type" value="Genomic_DNA"/>
</dbReference>
<dbReference type="GO" id="GO:0042393">
    <property type="term" value="F:histone binding"/>
    <property type="evidence" value="ECO:0007669"/>
    <property type="project" value="TreeGrafter"/>
</dbReference>
<dbReference type="GO" id="GO:0000796">
    <property type="term" value="C:condensin complex"/>
    <property type="evidence" value="ECO:0007669"/>
    <property type="project" value="TreeGrafter"/>
</dbReference>
<gene>
    <name evidence="2" type="ORF">FNK824_LOCUS3635</name>
</gene>
<feature type="coiled-coil region" evidence="1">
    <location>
        <begin position="335"/>
        <end position="362"/>
    </location>
</feature>
<name>A0A818NGT8_9BILA</name>
<dbReference type="PANTHER" id="PTHR14222:SF2">
    <property type="entry name" value="CONDENSIN COMPLEX SUBUNIT 1"/>
    <property type="match status" value="1"/>
</dbReference>
<accession>A0A818NGT8</accession>